<proteinExistence type="predicted"/>
<organism evidence="1 2">
    <name type="scientific">Aureibacter tunicatorum</name>
    <dbReference type="NCBI Taxonomy" id="866807"/>
    <lineage>
        <taxon>Bacteria</taxon>
        <taxon>Pseudomonadati</taxon>
        <taxon>Bacteroidota</taxon>
        <taxon>Cytophagia</taxon>
        <taxon>Cytophagales</taxon>
        <taxon>Persicobacteraceae</taxon>
        <taxon>Aureibacter</taxon>
    </lineage>
</organism>
<evidence type="ECO:0008006" key="3">
    <source>
        <dbReference type="Google" id="ProtNLM"/>
    </source>
</evidence>
<accession>A0AAE3XMH8</accession>
<dbReference type="AlphaFoldDB" id="A0AAE3XMH8"/>
<sequence length="233" mass="28098">MHWVITDFFPFKICLIVIALLSAHQKSIAQNGNQHCLYYFGSFPSLEKIKFSFGTGLHYVPNDEWKRLELRTTHDIPITTQLKFGFGQRSLFTHESGMFSHYELRPFQKITFNHNIGWRSKFTHRLMLEERVFFQIGTKNTFHGRIRYRLESNINITNTEKFYIRPMSEIFYSFAHKNNKYWSRWKNTFAFGTYLQNNIILDFRFENVYDSDELILTTNRPIKGFRLQMLQRF</sequence>
<dbReference type="EMBL" id="JAVDQD010000005">
    <property type="protein sequence ID" value="MDR6240636.1"/>
    <property type="molecule type" value="Genomic_DNA"/>
</dbReference>
<protein>
    <recommendedName>
        <fullName evidence="3">DUF2490 domain-containing protein</fullName>
    </recommendedName>
</protein>
<evidence type="ECO:0000313" key="1">
    <source>
        <dbReference type="EMBL" id="MDR6240636.1"/>
    </source>
</evidence>
<evidence type="ECO:0000313" key="2">
    <source>
        <dbReference type="Proteomes" id="UP001185092"/>
    </source>
</evidence>
<dbReference type="RefSeq" id="WP_309940731.1">
    <property type="nucleotide sequence ID" value="NZ_AP025306.1"/>
</dbReference>
<gene>
    <name evidence="1" type="ORF">HNQ88_003712</name>
</gene>
<reference evidence="1" key="1">
    <citation type="submission" date="2023-07" db="EMBL/GenBank/DDBJ databases">
        <title>Genomic Encyclopedia of Type Strains, Phase IV (KMG-IV): sequencing the most valuable type-strain genomes for metagenomic binning, comparative biology and taxonomic classification.</title>
        <authorList>
            <person name="Goeker M."/>
        </authorList>
    </citation>
    <scope>NUCLEOTIDE SEQUENCE</scope>
    <source>
        <strain evidence="1">DSM 26174</strain>
    </source>
</reference>
<comment type="caution">
    <text evidence="1">The sequence shown here is derived from an EMBL/GenBank/DDBJ whole genome shotgun (WGS) entry which is preliminary data.</text>
</comment>
<keyword evidence="2" id="KW-1185">Reference proteome</keyword>
<dbReference type="Proteomes" id="UP001185092">
    <property type="component" value="Unassembled WGS sequence"/>
</dbReference>
<name>A0AAE3XMH8_9BACT</name>